<keyword evidence="2" id="KW-1185">Reference proteome</keyword>
<gene>
    <name evidence="1" type="ORF">BaRGS_00028285</name>
</gene>
<evidence type="ECO:0000313" key="1">
    <source>
        <dbReference type="EMBL" id="KAK7480468.1"/>
    </source>
</evidence>
<reference evidence="1 2" key="1">
    <citation type="journal article" date="2023" name="Sci. Data">
        <title>Genome assembly of the Korean intertidal mud-creeper Batillaria attramentaria.</title>
        <authorList>
            <person name="Patra A.K."/>
            <person name="Ho P.T."/>
            <person name="Jun S."/>
            <person name="Lee S.J."/>
            <person name="Kim Y."/>
            <person name="Won Y.J."/>
        </authorList>
    </citation>
    <scope>NUCLEOTIDE SEQUENCE [LARGE SCALE GENOMIC DNA]</scope>
    <source>
        <tissue evidence="1">Foot muscle</tissue>
    </source>
</reference>
<dbReference type="EMBL" id="JACVVK020000281">
    <property type="protein sequence ID" value="KAK7480468.1"/>
    <property type="molecule type" value="Genomic_DNA"/>
</dbReference>
<comment type="caution">
    <text evidence="1">The sequence shown here is derived from an EMBL/GenBank/DDBJ whole genome shotgun (WGS) entry which is preliminary data.</text>
</comment>
<feature type="non-terminal residue" evidence="1">
    <location>
        <position position="108"/>
    </location>
</feature>
<organism evidence="1 2">
    <name type="scientific">Batillaria attramentaria</name>
    <dbReference type="NCBI Taxonomy" id="370345"/>
    <lineage>
        <taxon>Eukaryota</taxon>
        <taxon>Metazoa</taxon>
        <taxon>Spiralia</taxon>
        <taxon>Lophotrochozoa</taxon>
        <taxon>Mollusca</taxon>
        <taxon>Gastropoda</taxon>
        <taxon>Caenogastropoda</taxon>
        <taxon>Sorbeoconcha</taxon>
        <taxon>Cerithioidea</taxon>
        <taxon>Batillariidae</taxon>
        <taxon>Batillaria</taxon>
    </lineage>
</organism>
<sequence>PYDLGSQSVDEDGAIFSEFQGQRQRLCEVSHAGMEGMQRSALPKTASVDRRQSIGTRGYAYVACLGSNEFGPGVSGAAVGSAGLRRLRFAAGLRFDVEWGWGVMWAGA</sequence>
<dbReference type="Proteomes" id="UP001519460">
    <property type="component" value="Unassembled WGS sequence"/>
</dbReference>
<evidence type="ECO:0000313" key="2">
    <source>
        <dbReference type="Proteomes" id="UP001519460"/>
    </source>
</evidence>
<dbReference type="AlphaFoldDB" id="A0ABD0JZY3"/>
<feature type="non-terminal residue" evidence="1">
    <location>
        <position position="1"/>
    </location>
</feature>
<proteinExistence type="predicted"/>
<protein>
    <submittedName>
        <fullName evidence="1">Uncharacterized protein</fullName>
    </submittedName>
</protein>
<name>A0ABD0JZY3_9CAEN</name>
<accession>A0ABD0JZY3</accession>